<keyword evidence="1" id="KW-0812">Transmembrane</keyword>
<keyword evidence="3" id="KW-1185">Reference proteome</keyword>
<dbReference type="EMBL" id="PXYL01000019">
    <property type="protein sequence ID" value="PSJ56275.1"/>
    <property type="molecule type" value="Genomic_DNA"/>
</dbReference>
<organism evidence="2 3">
    <name type="scientific">Pseudaminobacter soli</name>
    <name type="common">ex Li et al. 2025</name>
    <dbReference type="NCBI Taxonomy" id="1295366"/>
    <lineage>
        <taxon>Bacteria</taxon>
        <taxon>Pseudomonadati</taxon>
        <taxon>Pseudomonadota</taxon>
        <taxon>Alphaproteobacteria</taxon>
        <taxon>Hyphomicrobiales</taxon>
        <taxon>Phyllobacteriaceae</taxon>
        <taxon>Pseudaminobacter</taxon>
    </lineage>
</organism>
<comment type="caution">
    <text evidence="2">The sequence shown here is derived from an EMBL/GenBank/DDBJ whole genome shotgun (WGS) entry which is preliminary data.</text>
</comment>
<dbReference type="Proteomes" id="UP000240653">
    <property type="component" value="Unassembled WGS sequence"/>
</dbReference>
<protein>
    <submittedName>
        <fullName evidence="2">Uncharacterized protein</fullName>
    </submittedName>
</protein>
<sequence length="113" mass="11875">MANAPKAAGLNIDNVQKALEKQIAELRGEIGKINNTIEERGARLAREAIETASARASRAAKRLGTPTQSMQEVARVSPGTVTLVIGAAALLGFTIGVAAGMTVNSQGRRSYWN</sequence>
<evidence type="ECO:0000256" key="1">
    <source>
        <dbReference type="SAM" id="Phobius"/>
    </source>
</evidence>
<name>A0A2P7S1C2_9HYPH</name>
<evidence type="ECO:0000313" key="2">
    <source>
        <dbReference type="EMBL" id="PSJ56275.1"/>
    </source>
</evidence>
<evidence type="ECO:0000313" key="3">
    <source>
        <dbReference type="Proteomes" id="UP000240653"/>
    </source>
</evidence>
<feature type="transmembrane region" description="Helical" evidence="1">
    <location>
        <begin position="80"/>
        <end position="103"/>
    </location>
</feature>
<dbReference type="RefSeq" id="WP_106726765.1">
    <property type="nucleotide sequence ID" value="NZ_PXYL01000019.1"/>
</dbReference>
<dbReference type="AlphaFoldDB" id="A0A2P7S1C2"/>
<proteinExistence type="predicted"/>
<gene>
    <name evidence="2" type="ORF">C7I85_25255</name>
</gene>
<dbReference type="OrthoDB" id="8421566at2"/>
<reference evidence="2 3" key="1">
    <citation type="submission" date="2018-03" db="EMBL/GenBank/DDBJ databases">
        <title>The draft genome of Mesorhizobium soli JCM 19897.</title>
        <authorList>
            <person name="Li L."/>
            <person name="Liu L."/>
            <person name="Liang L."/>
            <person name="Wang T."/>
            <person name="Zhang X."/>
        </authorList>
    </citation>
    <scope>NUCLEOTIDE SEQUENCE [LARGE SCALE GENOMIC DNA]</scope>
    <source>
        <strain evidence="2 3">JCM 19897</strain>
    </source>
</reference>
<keyword evidence="1" id="KW-0472">Membrane</keyword>
<keyword evidence="1" id="KW-1133">Transmembrane helix</keyword>
<accession>A0A2P7S1C2</accession>